<dbReference type="InterPro" id="IPR000242">
    <property type="entry name" value="PTP_cat"/>
</dbReference>
<feature type="domain" description="Fibronectin type-III" evidence="17">
    <location>
        <begin position="1130"/>
        <end position="1216"/>
    </location>
</feature>
<sequence>MKPWLHFSGALWTLVVFCAQLKSTQATCVQNCTQNTKITTVSIESDQNCTLFIGNNSFETNVTGLTPGAVYQIFFGCFNCCKEITTKPEIVTNITASEITTSSLYLTWLKPQGNSSFYRVQWTDGSMNTTDPMINITNLTAGVQYNISVTAVADDRVTQGNSATKSLYTQPEVVRNLTVTDVTTSSVSVSWTEPLGNSSFYRVQWIGGEITDSVNVSESIRSITNLTAGVQYTITVSAVAQDGYTEGQTNTVYQYTKPEIVRNLSVTNVTTSSVSVSWTEPLGNSSFYRVQWIGGETKGLVNVSETFRSITNLTAGVQYNISVTAVADDRVTEGNSATQSLYTQPEVVRNLSVTDVTTSSVSVSWTEPLGNSSLYRVQWIGGETKGSVNVSETFRSITNLTAGVQYTITVSAVAQDGYTEGQSNTVYQYTKPEVVRHLTVTDVTTSSVSASWIEPLGNSSFYRVQWIGGETKGSVNVTETFRSVTNLTAGVQYTITVSAVAQDGYTEGQRNTVYQYTKPEVVRHLTVTDVTTSSVSVSWTEPLGNSSFYRVQWIGGETKGSVNVTETFRSITNLTAGVQYTITVSAVAQDGYTEGQTNTVYQYTKPEVVRHLTVTDVTTSSVSVNWTEPLGNSSFYRVQWIGGETKGSVNVTETFRSITNLTAGVQYTITVSAVAQDGYTEGQTNTVYQYTKPEVVRHLTVTNVTTSSVSVSWTEPLGNSSFYRVQWIGGETKGSVNVSETFRSITNLTAGVQYTITVSAVAQDGYTEGQTNTVYQYTKPEVVRHLTVTDVTTSSVSVNWTEPLGNSSFYRVQWIGGETKGSVNVTETFRSITNLTAGVQYTITVSAVAQDGYTEGQTNTVYQYTKPEVVRHLTVTDVTTSSVSVNWTEPLGNSSFYRVQWIGGETKGSVNVTETFRSITNLTAGVQYTITVSAVAQDGYTEGQTNTVYQYTKPKVVRHLTVTNVTTSSVSVSWTEPLGNSSFYRVQWIGGETKGSVNVSETFKSITNLTAGVQYTITVSAVAQDGYTEGQTNTVYQYTKPEVVRHLTVTDVTTSSVSASWTEPLGNSSFYRVQWIGGETKGSVNVTETFRSITNLTAGVQYTITVSAVAQDGYTEGQTNTVYQYTKPEVVRHLTVTNVTTSSVSVSWIEPLGNSSFYRVQWIGGETKGSVNVSETFKSITNLTAGVQYTITVSAVAQDGYTEGQTNTVYQYTKPEVVRHLTVTDVTTSSVSVSWIEPLGNSSFYRVQWIGGETKGSVNVSETFRSITNLTAGVQYTITVSAVAQDGYTEGQRNTVYQYTEPEVVRHLTVTDVTTSSVSASWTEPLGNSSFYRVQWIGGETKGSVNVTETFRSITNLTAGVQYTITVSAVAQDGYTEGQRNTVYQYTKPEVVRHLTVTDVTTSSVSVSWTEPLGNSSFYRVHWIGGETKGSVNVSETFKSITNLTAGVQYTITVSAVAQDGYTEGQRNTVYQYTKPEVVRHLTVTDVTTSSVSVNWTEPLGNSSFYRVQWIGGETKGSVNVTETFRSITNLTAGVQYTITVSAVAQDGYTEGQTNTVYQYTKPKVVRHLTVTNVTTSSVSVSWTEPLGNSSFYRVQWIGGETKGSVNVSETFKSITNLTAGVQYTITVSAVAQDGYTEGQSNTVYQYTKPEVVRHLTVTNVTTSSVSVSWTEPLGNSSFYRVQWIGGETKGSVNVSETFRSITNLTAGVQYTITVSAVAQDGYTEGQTNTVYQYTKPEVVRHLTVTDVTTSSVSAGWTEPLGNSSFYRVQWIGGETKGSVNVTETFRSITNLTAGVQYTITVSAVAQDGYTEGQRNTVYQYTKPEVVRHLTVTDVTTSSVSVSWTEPLGNSSFYRVQWIGGETKGSVNVSETFKSITNLTAGVQYTITVSAVAQDGYTEGQTNTVYQYTKPEVVRHLTVTNVTTSSVSVSWTEPLGNSSFYRVQWIGGETKGSVNVSETFRSITNLTAGVQYTITVSAVAQDGYTEGQTNTVYQYTRPAKVINYTMSTTTTSIALNWTQPLGQVFQYKVELYSSLPYYTTSTSANLSDLVPGTSYTVNITALAGDNKTEGETLKISAITKPAMIRNLKTFVTTTSVFLNWTKPDGNADWYKIQWNTTNVSTNETSFTITKLIPGSQYNITVAAAAVALSNEGEKSYITTFTKPEMPINITAKAETDSMNISWALPVGNVDHYVVNITNLDFINSIITKQNTAYFSSLYPGRLFVITVTAVAGNLMNSSLQSSFATYPTPPGPIIITQRTNSSLQLAWETPTRMKDAPNITYSITYQSSGAVIQSKVSTENSTELSQFQSGTCYNITVQTVGPQNLNSTAVYSSTYTLPNPVVKLVARPYSTTSVKVEWSDPVGSQGTYTYLVETYNATNVRVNSITVSSNNTEVQNLEPGSGYSFNVTTIAAPESQSSVEKTSSYTNPKAVTNLTVEYTNTTVIQLTWLRQSDYKPSYSYKVDAVAEGFVVRSNSTNNETFTFNQLVPGQQYMFKVVTVVANVMSKEESIWKYTSPDTVSLMAIGTTTSMFVSWTQAQGKVSSYSVLLYRDMQLVKNYTNLSNTTLSQSVEDLKPGVLYLVVVVTKSGPEQNNRSVLNATFPNPPGPISVGSQTVNSINFTWPLPKNMDYNQYNFSVSTNNSIIHRDTNWILLENLESGSPYTISVVTDGVLYESTAVTATKYTRPYAVTNLTQTEITTSAVTLMWTQPDSKPDYTYEVRVTNGSSSAVYNTTESSKNRTITDLSSGSGYNFTVTTLAADGTPAEQRTVNYSTRPYSVTGLEAETLNTSTIRLHWSKPFEYKAGYQYFVKTSGCGSQNKTVVEESIEISQLTAGTNCTFYVSVIAANGIKGEEKMTFQYTKPEIVRLISVSSQGSNSSILVMWEKPSGNVDYYTVYINATGQQLEVKLTNTSYKFENLSAGRPYNVRVTTFSGPFNASSESITNATFPNPPGLIEILMKTTRSVEFKWVEAPFMTGASFFYKLAYTQSQGNQSTTATTTNTSHVFPSLLSGTSYNISVTTVGALDFESAKVYFYMVTTRPESVQSLTASTNETNIDVSWEKPVDYKQTYRYNFTWQPAEGGSCDSTIVNGIQYKINDLNPGSQYNFSVTTETSDGTQGAPIWSSSCTNASPVPKLECYGPNSEVAQLIINWTKPSGQYSSFQINSSNGVTNISKCCTYTVKTNLTHYTQYNLTMETQSCGRPSTPVPVNCRTGITNPVIPPFATFQSLKEKTQNTFSIQIDLMQFDNSKGPIQYVGVLVANGDFANSSNLGMYLGNTYGDWTKQKAPVYLATVRRTTFTRSSDMVIIIGDDSTWEGYSNGALNPGNKYRYATVLLPLLVLDGRGHVNSTESLYSITNLSVEIVLPNDQAVIAIAVGTVAGIFSFLFFVLIGFIIYWKRLANKAPSDIQIHSMRAKVSMAVRAEDYEAFYNKQKADSNCGFAEEFEDLKIVGTGQAKIHALSPENKPKNRYNNVLPYDFSRVKLSIVHGNPYDDYINANYMPGYNSRKEFIAAQGPLPATVNEFWRMIWEKNVQTLVMLTRCNEQGRVKCEQYWSPGTKHFENITVTTTSEIPLEDWTIRDFDIKNVKTAETRSVRHFHFTAWPDHGVPETTELLISFRHLVREHMNQYSRHSPSVVHCSAGVGRTGTFIAIDRLLFQIERENIVDVYGIVHDLRMHRPLMVQTEDQYVFLNQCALDIIHSRTGNNVDLIYQNTAALSIYENVEPKKGYSKTGYRD</sequence>
<organism evidence="18 19">
    <name type="scientific">Parambassis ranga</name>
    <name type="common">Indian glassy fish</name>
    <dbReference type="NCBI Taxonomy" id="210632"/>
    <lineage>
        <taxon>Eukaryota</taxon>
        <taxon>Metazoa</taxon>
        <taxon>Chordata</taxon>
        <taxon>Craniata</taxon>
        <taxon>Vertebrata</taxon>
        <taxon>Euteleostomi</taxon>
        <taxon>Actinopterygii</taxon>
        <taxon>Neopterygii</taxon>
        <taxon>Teleostei</taxon>
        <taxon>Neoteleostei</taxon>
        <taxon>Acanthomorphata</taxon>
        <taxon>Ovalentaria</taxon>
        <taxon>Ambassidae</taxon>
        <taxon>Parambassis</taxon>
    </lineage>
</organism>
<dbReference type="FunFam" id="3.90.190.10:FF:000009">
    <property type="entry name" value="Receptor-type tyrosine-protein phosphatase beta"/>
    <property type="match status" value="1"/>
</dbReference>
<comment type="subcellular location">
    <subcellularLocation>
        <location evidence="1">Membrane</location>
        <topology evidence="1">Single-pass type I membrane protein</topology>
    </subcellularLocation>
</comment>
<evidence type="ECO:0000256" key="7">
    <source>
        <dbReference type="ARBA" id="ARBA00022912"/>
    </source>
</evidence>
<dbReference type="Gene3D" id="2.60.40.10">
    <property type="entry name" value="Immunoglobulins"/>
    <property type="match status" value="34"/>
</dbReference>
<feature type="domain" description="Fibronectin type-III" evidence="17">
    <location>
        <begin position="1304"/>
        <end position="1390"/>
    </location>
</feature>
<feature type="signal peptide" evidence="14">
    <location>
        <begin position="1"/>
        <end position="26"/>
    </location>
</feature>
<evidence type="ECO:0000256" key="1">
    <source>
        <dbReference type="ARBA" id="ARBA00004479"/>
    </source>
</evidence>
<feature type="domain" description="Fibronectin type-III" evidence="17">
    <location>
        <begin position="2249"/>
        <end position="2340"/>
    </location>
</feature>
<comment type="catalytic activity">
    <reaction evidence="12">
        <text>O-phospho-L-tyrosyl-[protein] + H2O = L-tyrosyl-[protein] + phosphate</text>
        <dbReference type="Rhea" id="RHEA:10684"/>
        <dbReference type="Rhea" id="RHEA-COMP:10136"/>
        <dbReference type="Rhea" id="RHEA-COMP:20101"/>
        <dbReference type="ChEBI" id="CHEBI:15377"/>
        <dbReference type="ChEBI" id="CHEBI:43474"/>
        <dbReference type="ChEBI" id="CHEBI:46858"/>
        <dbReference type="ChEBI" id="CHEBI:61978"/>
        <dbReference type="EC" id="3.1.3.48"/>
    </reaction>
</comment>
<dbReference type="Pfam" id="PF18861">
    <property type="entry name" value="PTP_tm"/>
    <property type="match status" value="1"/>
</dbReference>
<dbReference type="InterPro" id="IPR003595">
    <property type="entry name" value="Tyr_Pase_cat"/>
</dbReference>
<evidence type="ECO:0000256" key="13">
    <source>
        <dbReference type="SAM" id="Phobius"/>
    </source>
</evidence>
<dbReference type="PROSITE" id="PS50853">
    <property type="entry name" value="FN3"/>
    <property type="match status" value="28"/>
</dbReference>
<feature type="domain" description="Fibronectin type-III" evidence="17">
    <location>
        <begin position="2688"/>
        <end position="2776"/>
    </location>
</feature>
<evidence type="ECO:0000256" key="2">
    <source>
        <dbReference type="ARBA" id="ARBA00013064"/>
    </source>
</evidence>
<feature type="domain" description="Fibronectin type-III" evidence="17">
    <location>
        <begin position="3039"/>
        <end position="3132"/>
    </location>
</feature>
<keyword evidence="3 13" id="KW-0812">Transmembrane</keyword>
<dbReference type="PROSITE" id="PS50055">
    <property type="entry name" value="TYR_PHOSPHATASE_PTP"/>
    <property type="match status" value="1"/>
</dbReference>
<feature type="domain" description="Fibronectin type-III" evidence="17">
    <location>
        <begin position="869"/>
        <end position="955"/>
    </location>
</feature>
<protein>
    <recommendedName>
        <fullName evidence="2">protein-tyrosine-phosphatase</fullName>
        <ecNumber evidence="2">3.1.3.48</ecNumber>
    </recommendedName>
</protein>
<dbReference type="PROSITE" id="PS00383">
    <property type="entry name" value="TYR_PHOSPHATASE_1"/>
    <property type="match status" value="1"/>
</dbReference>
<evidence type="ECO:0000259" key="15">
    <source>
        <dbReference type="PROSITE" id="PS50055"/>
    </source>
</evidence>
<evidence type="ECO:0000256" key="14">
    <source>
        <dbReference type="SAM" id="SignalP"/>
    </source>
</evidence>
<feature type="domain" description="Tyrosine-protein phosphatase" evidence="15">
    <location>
        <begin position="3440"/>
        <end position="3697"/>
    </location>
</feature>
<dbReference type="GO" id="GO:0016020">
    <property type="term" value="C:membrane"/>
    <property type="evidence" value="ECO:0007669"/>
    <property type="project" value="UniProtKB-SubCell"/>
</dbReference>
<keyword evidence="8 13" id="KW-1133">Transmembrane helix</keyword>
<dbReference type="GO" id="GO:0032502">
    <property type="term" value="P:developmental process"/>
    <property type="evidence" value="ECO:0007669"/>
    <property type="project" value="UniProtKB-ARBA"/>
</dbReference>
<evidence type="ECO:0000313" key="19">
    <source>
        <dbReference type="RefSeq" id="XP_028263426.1"/>
    </source>
</evidence>
<dbReference type="SUPFAM" id="SSF52799">
    <property type="entry name" value="(Phosphotyrosine protein) phosphatases II"/>
    <property type="match status" value="1"/>
</dbReference>
<feature type="domain" description="Fibronectin type-III" evidence="17">
    <location>
        <begin position="1913"/>
        <end position="1999"/>
    </location>
</feature>
<feature type="domain" description="Fibronectin type-III" evidence="17">
    <location>
        <begin position="2861"/>
        <end position="2952"/>
    </location>
</feature>
<gene>
    <name evidence="19" type="primary">LOC114437149</name>
</gene>
<feature type="domain" description="Fibronectin type-III" evidence="17">
    <location>
        <begin position="1391"/>
        <end position="1477"/>
    </location>
</feature>
<dbReference type="PANTHER" id="PTHR46957:SF5">
    <property type="entry name" value="PROTEIN-TYROSINE-PHOSPHATASE"/>
    <property type="match status" value="1"/>
</dbReference>
<dbReference type="InterPro" id="IPR013783">
    <property type="entry name" value="Ig-like_fold"/>
</dbReference>
<evidence type="ECO:0000256" key="3">
    <source>
        <dbReference type="ARBA" id="ARBA00022692"/>
    </source>
</evidence>
<feature type="domain" description="Fibronectin type-III" evidence="17">
    <location>
        <begin position="2080"/>
        <end position="2165"/>
    </location>
</feature>
<evidence type="ECO:0000313" key="18">
    <source>
        <dbReference type="Proteomes" id="UP000515145"/>
    </source>
</evidence>
<feature type="domain" description="Fibronectin type-III" evidence="17">
    <location>
        <begin position="2515"/>
        <end position="2606"/>
    </location>
</feature>
<feature type="domain" description="Fibronectin type-III" evidence="17">
    <location>
        <begin position="782"/>
        <end position="868"/>
    </location>
</feature>
<dbReference type="InterPro" id="IPR000387">
    <property type="entry name" value="Tyr_Pase_dom"/>
</dbReference>
<keyword evidence="18" id="KW-1185">Reference proteome</keyword>
<feature type="domain" description="Fibronectin type-III" evidence="17">
    <location>
        <begin position="1043"/>
        <end position="1129"/>
    </location>
</feature>
<feature type="domain" description="Fibronectin type-III" evidence="17">
    <location>
        <begin position="1826"/>
        <end position="1912"/>
    </location>
</feature>
<dbReference type="EC" id="3.1.3.48" evidence="2"/>
<dbReference type="PANTHER" id="PTHR46957">
    <property type="entry name" value="CYTOKINE RECEPTOR"/>
    <property type="match status" value="1"/>
</dbReference>
<dbReference type="InterPro" id="IPR029021">
    <property type="entry name" value="Prot-tyrosine_phosphatase-like"/>
</dbReference>
<feature type="domain" description="Fibronectin type-III" evidence="17">
    <location>
        <begin position="1565"/>
        <end position="1651"/>
    </location>
</feature>
<dbReference type="PRINTS" id="PR00700">
    <property type="entry name" value="PRTYPHPHTASE"/>
</dbReference>
<dbReference type="GO" id="GO:0004725">
    <property type="term" value="F:protein tyrosine phosphatase activity"/>
    <property type="evidence" value="ECO:0007669"/>
    <property type="project" value="UniProtKB-EC"/>
</dbReference>
<evidence type="ECO:0000259" key="17">
    <source>
        <dbReference type="PROSITE" id="PS50853"/>
    </source>
</evidence>
<dbReference type="SMART" id="SM00060">
    <property type="entry name" value="FN3"/>
    <property type="match status" value="36"/>
</dbReference>
<accession>A0A6P7IFA3</accession>
<dbReference type="OrthoDB" id="10253954at2759"/>
<feature type="domain" description="Fibronectin type-III" evidence="17">
    <location>
        <begin position="608"/>
        <end position="694"/>
    </location>
</feature>
<feature type="domain" description="Fibronectin type-III" evidence="17">
    <location>
        <begin position="260"/>
        <end position="346"/>
    </location>
</feature>
<feature type="domain" description="Fibronectin type-III" evidence="17">
    <location>
        <begin position="695"/>
        <end position="781"/>
    </location>
</feature>
<feature type="domain" description="Fibronectin type-III" evidence="17">
    <location>
        <begin position="347"/>
        <end position="433"/>
    </location>
</feature>
<dbReference type="InParanoid" id="A0A6P7IFA3"/>
<dbReference type="RefSeq" id="XP_028263426.1">
    <property type="nucleotide sequence ID" value="XM_028407625.1"/>
</dbReference>
<feature type="chain" id="PRO_5027822004" description="protein-tyrosine-phosphatase" evidence="14">
    <location>
        <begin position="27"/>
        <end position="3735"/>
    </location>
</feature>
<evidence type="ECO:0000256" key="10">
    <source>
        <dbReference type="ARBA" id="ARBA00023180"/>
    </source>
</evidence>
<keyword evidence="19" id="KW-0675">Receptor</keyword>
<evidence type="ECO:0000256" key="12">
    <source>
        <dbReference type="ARBA" id="ARBA00051722"/>
    </source>
</evidence>
<feature type="domain" description="Fibronectin type-III" evidence="17">
    <location>
        <begin position="521"/>
        <end position="607"/>
    </location>
</feature>
<dbReference type="GO" id="GO:0043235">
    <property type="term" value="C:receptor complex"/>
    <property type="evidence" value="ECO:0007669"/>
    <property type="project" value="TreeGrafter"/>
</dbReference>
<evidence type="ECO:0000256" key="11">
    <source>
        <dbReference type="ARBA" id="ARBA00025789"/>
    </source>
</evidence>
<feature type="domain" description="Fibronectin type-III" evidence="17">
    <location>
        <begin position="173"/>
        <end position="259"/>
    </location>
</feature>
<dbReference type="InterPro" id="IPR050713">
    <property type="entry name" value="RTP_Phos/Ushers"/>
</dbReference>
<dbReference type="CDD" id="cd00063">
    <property type="entry name" value="FN3"/>
    <property type="match status" value="28"/>
</dbReference>
<feature type="domain" description="Fibronectin type-III" evidence="17">
    <location>
        <begin position="434"/>
        <end position="520"/>
    </location>
</feature>
<dbReference type="InterPro" id="IPR016130">
    <property type="entry name" value="Tyr_Pase_AS"/>
</dbReference>
<proteinExistence type="inferred from homology"/>
<feature type="domain" description="Fibronectin type-III" evidence="17">
    <location>
        <begin position="1478"/>
        <end position="1564"/>
    </location>
</feature>
<reference evidence="19" key="1">
    <citation type="submission" date="2025-08" db="UniProtKB">
        <authorList>
            <consortium name="RefSeq"/>
        </authorList>
    </citation>
    <scope>IDENTIFICATION</scope>
</reference>
<feature type="domain" description="Fibronectin type-III" evidence="17">
    <location>
        <begin position="1217"/>
        <end position="1303"/>
    </location>
</feature>
<dbReference type="Pfam" id="PF00041">
    <property type="entry name" value="fn3"/>
    <property type="match status" value="32"/>
</dbReference>
<name>A0A6P7IFA3_9TELE</name>
<dbReference type="SUPFAM" id="SSF49265">
    <property type="entry name" value="Fibronectin type III"/>
    <property type="match status" value="20"/>
</dbReference>
<keyword evidence="7" id="KW-0904">Protein phosphatase</keyword>
<keyword evidence="5" id="KW-0677">Repeat</keyword>
<feature type="transmembrane region" description="Helical" evidence="13">
    <location>
        <begin position="3369"/>
        <end position="3396"/>
    </location>
</feature>
<keyword evidence="4 14" id="KW-0732">Signal</keyword>
<evidence type="ECO:0000259" key="16">
    <source>
        <dbReference type="PROSITE" id="PS50056"/>
    </source>
</evidence>
<dbReference type="Gene3D" id="3.90.190.10">
    <property type="entry name" value="Protein tyrosine phosphatase superfamily"/>
    <property type="match status" value="1"/>
</dbReference>
<dbReference type="InterPro" id="IPR041201">
    <property type="entry name" value="PTPRJ_TM"/>
</dbReference>
<feature type="domain" description="Fibronectin type-III" evidence="17">
    <location>
        <begin position="956"/>
        <end position="1042"/>
    </location>
</feature>
<feature type="domain" description="Tyrosine specific protein phosphatases" evidence="16">
    <location>
        <begin position="3615"/>
        <end position="3688"/>
    </location>
</feature>
<evidence type="ECO:0000256" key="5">
    <source>
        <dbReference type="ARBA" id="ARBA00022737"/>
    </source>
</evidence>
<dbReference type="Pfam" id="PF00102">
    <property type="entry name" value="Y_phosphatase"/>
    <property type="match status" value="1"/>
</dbReference>
<comment type="similarity">
    <text evidence="11">Belongs to the protein-tyrosine phosphatase family. Receptor class 3 subfamily.</text>
</comment>
<evidence type="ECO:0000256" key="8">
    <source>
        <dbReference type="ARBA" id="ARBA00022989"/>
    </source>
</evidence>
<dbReference type="SMART" id="SM00194">
    <property type="entry name" value="PTPc"/>
    <property type="match status" value="1"/>
</dbReference>
<dbReference type="SMART" id="SM00404">
    <property type="entry name" value="PTPc_motif"/>
    <property type="match status" value="1"/>
</dbReference>
<feature type="domain" description="Fibronectin type-III" evidence="17">
    <location>
        <begin position="90"/>
        <end position="172"/>
    </location>
</feature>
<dbReference type="GeneID" id="114437149"/>
<feature type="domain" description="Fibronectin type-III" evidence="17">
    <location>
        <begin position="1652"/>
        <end position="1738"/>
    </location>
</feature>
<dbReference type="InterPro" id="IPR003961">
    <property type="entry name" value="FN3_dom"/>
</dbReference>
<dbReference type="PROSITE" id="PS50056">
    <property type="entry name" value="TYR_PHOSPHATASE_2"/>
    <property type="match status" value="1"/>
</dbReference>
<keyword evidence="6" id="KW-0378">Hydrolase</keyword>
<keyword evidence="10" id="KW-0325">Glycoprotein</keyword>
<evidence type="ECO:0000256" key="4">
    <source>
        <dbReference type="ARBA" id="ARBA00022729"/>
    </source>
</evidence>
<evidence type="ECO:0000256" key="6">
    <source>
        <dbReference type="ARBA" id="ARBA00022801"/>
    </source>
</evidence>
<keyword evidence="9 13" id="KW-0472">Membrane</keyword>
<evidence type="ECO:0000256" key="9">
    <source>
        <dbReference type="ARBA" id="ARBA00023136"/>
    </source>
</evidence>
<feature type="domain" description="Fibronectin type-III" evidence="17">
    <location>
        <begin position="1739"/>
        <end position="1825"/>
    </location>
</feature>
<dbReference type="Proteomes" id="UP000515145">
    <property type="component" value="Chromosome 6"/>
</dbReference>
<dbReference type="InterPro" id="IPR036116">
    <property type="entry name" value="FN3_sf"/>
</dbReference>